<proteinExistence type="predicted"/>
<dbReference type="EMBL" id="CM004391">
    <property type="protein sequence ID" value="OAY49093.1"/>
    <property type="molecule type" value="Genomic_DNA"/>
</dbReference>
<gene>
    <name evidence="1" type="ORF">MANES_05G029100</name>
</gene>
<sequence>MQRSRNELSKSILHFHHQSIFGMTRIPLYLDIVSCI</sequence>
<organism evidence="1">
    <name type="scientific">Manihot esculenta</name>
    <name type="common">Cassava</name>
    <name type="synonym">Jatropha manihot</name>
    <dbReference type="NCBI Taxonomy" id="3983"/>
    <lineage>
        <taxon>Eukaryota</taxon>
        <taxon>Viridiplantae</taxon>
        <taxon>Streptophyta</taxon>
        <taxon>Embryophyta</taxon>
        <taxon>Tracheophyta</taxon>
        <taxon>Spermatophyta</taxon>
        <taxon>Magnoliopsida</taxon>
        <taxon>eudicotyledons</taxon>
        <taxon>Gunneridae</taxon>
        <taxon>Pentapetalae</taxon>
        <taxon>rosids</taxon>
        <taxon>fabids</taxon>
        <taxon>Malpighiales</taxon>
        <taxon>Euphorbiaceae</taxon>
        <taxon>Crotonoideae</taxon>
        <taxon>Manihoteae</taxon>
        <taxon>Manihot</taxon>
    </lineage>
</organism>
<dbReference type="AlphaFoldDB" id="A0A2C9VSW4"/>
<evidence type="ECO:0000313" key="1">
    <source>
        <dbReference type="EMBL" id="OAY49093.1"/>
    </source>
</evidence>
<reference evidence="1" key="1">
    <citation type="submission" date="2016-02" db="EMBL/GenBank/DDBJ databases">
        <title>WGS assembly of Manihot esculenta.</title>
        <authorList>
            <person name="Bredeson J.V."/>
            <person name="Prochnik S.E."/>
            <person name="Lyons J.B."/>
            <person name="Schmutz J."/>
            <person name="Grimwood J."/>
            <person name="Vrebalov J."/>
            <person name="Bart R.S."/>
            <person name="Amuge T."/>
            <person name="Ferguson M.E."/>
            <person name="Green R."/>
            <person name="Putnam N."/>
            <person name="Stites J."/>
            <person name="Rounsley S."/>
            <person name="Rokhsar D.S."/>
        </authorList>
    </citation>
    <scope>NUCLEOTIDE SEQUENCE [LARGE SCALE GENOMIC DNA]</scope>
    <source>
        <tissue evidence="1">Leaf</tissue>
    </source>
</reference>
<name>A0A2C9VSW4_MANES</name>
<protein>
    <submittedName>
        <fullName evidence="1">Uncharacterized protein</fullName>
    </submittedName>
</protein>
<accession>A0A2C9VSW4</accession>